<proteinExistence type="predicted"/>
<evidence type="ECO:0000313" key="3">
    <source>
        <dbReference type="Proteomes" id="UP001165074"/>
    </source>
</evidence>
<sequence length="144" mass="14567">MRKLALVVVAGLGMAGCGGGGPHHATASTSANGRPGSVNGPLPSGSPVGDSAAGMCSTISYRVTSAGVEITAKVAKTPATINFEADDKDDNPVTGDPDTSGTTYTFKGNDTRHVLVIKGVRSLDHLTVIALNTSNDDSCRAGRR</sequence>
<reference evidence="2" key="1">
    <citation type="submission" date="2023-03" db="EMBL/GenBank/DDBJ databases">
        <title>Actinoallomurus iriomotensis NBRC 103684.</title>
        <authorList>
            <person name="Ichikawa N."/>
            <person name="Sato H."/>
            <person name="Tonouchi N."/>
        </authorList>
    </citation>
    <scope>NUCLEOTIDE SEQUENCE</scope>
    <source>
        <strain evidence="2">NBRC 103684</strain>
    </source>
</reference>
<accession>A0A9W6S0A5</accession>
<name>A0A9W6S0A5_9ACTN</name>
<comment type="caution">
    <text evidence="2">The sequence shown here is derived from an EMBL/GenBank/DDBJ whole genome shotgun (WGS) entry which is preliminary data.</text>
</comment>
<keyword evidence="3" id="KW-1185">Reference proteome</keyword>
<evidence type="ECO:0008006" key="4">
    <source>
        <dbReference type="Google" id="ProtNLM"/>
    </source>
</evidence>
<organism evidence="2 3">
    <name type="scientific">Actinoallomurus iriomotensis</name>
    <dbReference type="NCBI Taxonomy" id="478107"/>
    <lineage>
        <taxon>Bacteria</taxon>
        <taxon>Bacillati</taxon>
        <taxon>Actinomycetota</taxon>
        <taxon>Actinomycetes</taxon>
        <taxon>Streptosporangiales</taxon>
        <taxon>Thermomonosporaceae</taxon>
        <taxon>Actinoallomurus</taxon>
    </lineage>
</organism>
<evidence type="ECO:0000313" key="2">
    <source>
        <dbReference type="EMBL" id="GLY86111.1"/>
    </source>
</evidence>
<dbReference type="PROSITE" id="PS51257">
    <property type="entry name" value="PROKAR_LIPOPROTEIN"/>
    <property type="match status" value="1"/>
</dbReference>
<dbReference type="AlphaFoldDB" id="A0A9W6S0A5"/>
<dbReference type="Proteomes" id="UP001165074">
    <property type="component" value="Unassembled WGS sequence"/>
</dbReference>
<gene>
    <name evidence="2" type="ORF">Airi02_040400</name>
</gene>
<feature type="region of interest" description="Disordered" evidence="1">
    <location>
        <begin position="82"/>
        <end position="105"/>
    </location>
</feature>
<feature type="region of interest" description="Disordered" evidence="1">
    <location>
        <begin position="18"/>
        <end position="50"/>
    </location>
</feature>
<dbReference type="EMBL" id="BSTK01000005">
    <property type="protein sequence ID" value="GLY86111.1"/>
    <property type="molecule type" value="Genomic_DNA"/>
</dbReference>
<evidence type="ECO:0000256" key="1">
    <source>
        <dbReference type="SAM" id="MobiDB-lite"/>
    </source>
</evidence>
<protein>
    <recommendedName>
        <fullName evidence="4">Lipoprotein</fullName>
    </recommendedName>
</protein>